<dbReference type="EMBL" id="AP021876">
    <property type="protein sequence ID" value="BBO85103.1"/>
    <property type="molecule type" value="Genomic_DNA"/>
</dbReference>
<feature type="compositionally biased region" description="Acidic residues" evidence="1">
    <location>
        <begin position="112"/>
        <end position="127"/>
    </location>
</feature>
<name>A0A5K7ZXV7_9BACT</name>
<feature type="region of interest" description="Disordered" evidence="1">
    <location>
        <begin position="90"/>
        <end position="178"/>
    </location>
</feature>
<gene>
    <name evidence="2" type="ORF">DSCO28_56690</name>
</gene>
<evidence type="ECO:0000313" key="3">
    <source>
        <dbReference type="Proteomes" id="UP000425960"/>
    </source>
</evidence>
<accession>A0A5K7ZXV7</accession>
<sequence>MAQDTAGDPLISLTVKDQPLGEVLDTLSAETGYQFKLNSQWEDWPVSATIGNLPLEKGLKRLLRSLNHTIIWESDNVVTIMVYGKALPGGTGPAVSFASPPQAEPQEPVPAPDDEQVEDAETDETPDETVGGAAAAPDESADEKRPRRVGRPGNPPRASGTPQTPGSVEPPAVEVEQE</sequence>
<evidence type="ECO:0000313" key="2">
    <source>
        <dbReference type="EMBL" id="BBO85103.1"/>
    </source>
</evidence>
<dbReference type="KEGG" id="dov:DSCO28_56690"/>
<evidence type="ECO:0008006" key="4">
    <source>
        <dbReference type="Google" id="ProtNLM"/>
    </source>
</evidence>
<organism evidence="2 3">
    <name type="scientific">Desulfosarcina ovata subsp. sediminis</name>
    <dbReference type="NCBI Taxonomy" id="885957"/>
    <lineage>
        <taxon>Bacteria</taxon>
        <taxon>Pseudomonadati</taxon>
        <taxon>Thermodesulfobacteriota</taxon>
        <taxon>Desulfobacteria</taxon>
        <taxon>Desulfobacterales</taxon>
        <taxon>Desulfosarcinaceae</taxon>
        <taxon>Desulfosarcina</taxon>
    </lineage>
</organism>
<protein>
    <recommendedName>
        <fullName evidence="4">Secretin/TonB short N-terminal domain-containing protein</fullName>
    </recommendedName>
</protein>
<dbReference type="AlphaFoldDB" id="A0A5K7ZXV7"/>
<dbReference type="Proteomes" id="UP000425960">
    <property type="component" value="Chromosome"/>
</dbReference>
<reference evidence="2 3" key="1">
    <citation type="submission" date="2019-11" db="EMBL/GenBank/DDBJ databases">
        <title>Comparative genomics of hydrocarbon-degrading Desulfosarcina strains.</title>
        <authorList>
            <person name="Watanabe M."/>
            <person name="Kojima H."/>
            <person name="Fukui M."/>
        </authorList>
    </citation>
    <scope>NUCLEOTIDE SEQUENCE [LARGE SCALE GENOMIC DNA]</scope>
    <source>
        <strain evidence="2 3">28bB2T</strain>
    </source>
</reference>
<evidence type="ECO:0000256" key="1">
    <source>
        <dbReference type="SAM" id="MobiDB-lite"/>
    </source>
</evidence>
<proteinExistence type="predicted"/>